<evidence type="ECO:0000313" key="3">
    <source>
        <dbReference type="Proteomes" id="UP001221898"/>
    </source>
</evidence>
<dbReference type="EMBL" id="JAINUG010000316">
    <property type="protein sequence ID" value="KAJ8378624.1"/>
    <property type="molecule type" value="Genomic_DNA"/>
</dbReference>
<reference evidence="2" key="1">
    <citation type="journal article" date="2023" name="Science">
        <title>Genome structures resolve the early diversification of teleost fishes.</title>
        <authorList>
            <person name="Parey E."/>
            <person name="Louis A."/>
            <person name="Montfort J."/>
            <person name="Bouchez O."/>
            <person name="Roques C."/>
            <person name="Iampietro C."/>
            <person name="Lluch J."/>
            <person name="Castinel A."/>
            <person name="Donnadieu C."/>
            <person name="Desvignes T."/>
            <person name="Floi Bucao C."/>
            <person name="Jouanno E."/>
            <person name="Wen M."/>
            <person name="Mejri S."/>
            <person name="Dirks R."/>
            <person name="Jansen H."/>
            <person name="Henkel C."/>
            <person name="Chen W.J."/>
            <person name="Zahm M."/>
            <person name="Cabau C."/>
            <person name="Klopp C."/>
            <person name="Thompson A.W."/>
            <person name="Robinson-Rechavi M."/>
            <person name="Braasch I."/>
            <person name="Lecointre G."/>
            <person name="Bobe J."/>
            <person name="Postlethwait J.H."/>
            <person name="Berthelot C."/>
            <person name="Roest Crollius H."/>
            <person name="Guiguen Y."/>
        </authorList>
    </citation>
    <scope>NUCLEOTIDE SEQUENCE</scope>
    <source>
        <strain evidence="2">NC1722</strain>
    </source>
</reference>
<evidence type="ECO:0000256" key="1">
    <source>
        <dbReference type="SAM" id="MobiDB-lite"/>
    </source>
</evidence>
<organism evidence="2 3">
    <name type="scientific">Aldrovandia affinis</name>
    <dbReference type="NCBI Taxonomy" id="143900"/>
    <lineage>
        <taxon>Eukaryota</taxon>
        <taxon>Metazoa</taxon>
        <taxon>Chordata</taxon>
        <taxon>Craniata</taxon>
        <taxon>Vertebrata</taxon>
        <taxon>Euteleostomi</taxon>
        <taxon>Actinopterygii</taxon>
        <taxon>Neopterygii</taxon>
        <taxon>Teleostei</taxon>
        <taxon>Notacanthiformes</taxon>
        <taxon>Halosauridae</taxon>
        <taxon>Aldrovandia</taxon>
    </lineage>
</organism>
<dbReference type="AlphaFoldDB" id="A0AAD7RE45"/>
<gene>
    <name evidence="2" type="ORF">AAFF_G00238360</name>
</gene>
<dbReference type="Proteomes" id="UP001221898">
    <property type="component" value="Unassembled WGS sequence"/>
</dbReference>
<evidence type="ECO:0000313" key="2">
    <source>
        <dbReference type="EMBL" id="KAJ8378624.1"/>
    </source>
</evidence>
<feature type="compositionally biased region" description="Polar residues" evidence="1">
    <location>
        <begin position="24"/>
        <end position="43"/>
    </location>
</feature>
<keyword evidence="3" id="KW-1185">Reference proteome</keyword>
<sequence>MEEAAQRFKRREEARQHLERDMPSPSNGSVISQKSAHLGSTTEHIAEWPQVNPFGGTPITLHNERDSCPVPASGKTIGTSGVDELVYPQLLPDPGAHDGARASVVSQERMCLVFFPIKIN</sequence>
<protein>
    <submittedName>
        <fullName evidence="2">Uncharacterized protein</fullName>
    </submittedName>
</protein>
<feature type="region of interest" description="Disordered" evidence="1">
    <location>
        <begin position="1"/>
        <end position="75"/>
    </location>
</feature>
<name>A0AAD7RE45_9TELE</name>
<feature type="compositionally biased region" description="Basic and acidic residues" evidence="1">
    <location>
        <begin position="1"/>
        <end position="22"/>
    </location>
</feature>
<comment type="caution">
    <text evidence="2">The sequence shown here is derived from an EMBL/GenBank/DDBJ whole genome shotgun (WGS) entry which is preliminary data.</text>
</comment>
<proteinExistence type="predicted"/>
<accession>A0AAD7RE45</accession>